<dbReference type="Pfam" id="PF00672">
    <property type="entry name" value="HAMP"/>
    <property type="match status" value="1"/>
</dbReference>
<keyword evidence="5 11" id="KW-1133">Transmembrane helix</keyword>
<dbReference type="PANTHER" id="PTHR32089:SF119">
    <property type="entry name" value="METHYL-ACCEPTING CHEMOTAXIS PROTEIN CTPL"/>
    <property type="match status" value="1"/>
</dbReference>
<dbReference type="Proteomes" id="UP001595722">
    <property type="component" value="Unassembled WGS sequence"/>
</dbReference>
<keyword evidence="16" id="KW-1185">Reference proteome</keyword>
<protein>
    <submittedName>
        <fullName evidence="15">Methyl-accepting chemotaxis protein</fullName>
    </submittedName>
</protein>
<feature type="coiled-coil region" evidence="10">
    <location>
        <begin position="343"/>
        <end position="370"/>
    </location>
</feature>
<comment type="caution">
    <text evidence="15">The sequence shown here is derived from an EMBL/GenBank/DDBJ whole genome shotgun (WGS) entry which is preliminary data.</text>
</comment>
<gene>
    <name evidence="15" type="ORF">ACFOMG_16420</name>
</gene>
<dbReference type="InterPro" id="IPR003660">
    <property type="entry name" value="HAMP_dom"/>
</dbReference>
<feature type="domain" description="Methyl-accepting transducer" evidence="12">
    <location>
        <begin position="272"/>
        <end position="508"/>
    </location>
</feature>
<evidence type="ECO:0000313" key="15">
    <source>
        <dbReference type="EMBL" id="MFC3681692.1"/>
    </source>
</evidence>
<dbReference type="InterPro" id="IPR033480">
    <property type="entry name" value="sCache_2"/>
</dbReference>
<comment type="subcellular location">
    <subcellularLocation>
        <location evidence="1">Cell inner membrane</location>
        <topology evidence="1">Multi-pass membrane protein</topology>
    </subcellularLocation>
</comment>
<evidence type="ECO:0000256" key="9">
    <source>
        <dbReference type="PROSITE-ProRule" id="PRU00284"/>
    </source>
</evidence>
<evidence type="ECO:0000256" key="6">
    <source>
        <dbReference type="ARBA" id="ARBA00023136"/>
    </source>
</evidence>
<keyword evidence="10" id="KW-0175">Coiled coil</keyword>
<proteinExistence type="inferred from homology"/>
<keyword evidence="6 11" id="KW-0472">Membrane</keyword>
<dbReference type="Gene3D" id="1.10.287.950">
    <property type="entry name" value="Methyl-accepting chemotaxis protein"/>
    <property type="match status" value="1"/>
</dbReference>
<keyword evidence="2" id="KW-1003">Cell membrane</keyword>
<evidence type="ECO:0000256" key="11">
    <source>
        <dbReference type="SAM" id="Phobius"/>
    </source>
</evidence>
<dbReference type="Pfam" id="PF17200">
    <property type="entry name" value="sCache_2"/>
    <property type="match status" value="1"/>
</dbReference>
<evidence type="ECO:0000256" key="10">
    <source>
        <dbReference type="SAM" id="Coils"/>
    </source>
</evidence>
<dbReference type="SUPFAM" id="SSF58104">
    <property type="entry name" value="Methyl-accepting chemotaxis protein (MCP) signaling domain"/>
    <property type="match status" value="1"/>
</dbReference>
<dbReference type="PROSITE" id="PS50111">
    <property type="entry name" value="CHEMOTAXIS_TRANSDUC_2"/>
    <property type="match status" value="1"/>
</dbReference>
<accession>A0ABV7VWU9</accession>
<dbReference type="SMART" id="SM00304">
    <property type="entry name" value="HAMP"/>
    <property type="match status" value="1"/>
</dbReference>
<dbReference type="RefSeq" id="WP_376868256.1">
    <property type="nucleotide sequence ID" value="NZ_JBHRYB010000016.1"/>
</dbReference>
<evidence type="ECO:0000256" key="5">
    <source>
        <dbReference type="ARBA" id="ARBA00022989"/>
    </source>
</evidence>
<feature type="domain" description="T-SNARE coiled-coil homology" evidence="13">
    <location>
        <begin position="459"/>
        <end position="521"/>
    </location>
</feature>
<evidence type="ECO:0000259" key="12">
    <source>
        <dbReference type="PROSITE" id="PS50111"/>
    </source>
</evidence>
<dbReference type="InterPro" id="IPR000727">
    <property type="entry name" value="T_SNARE_dom"/>
</dbReference>
<dbReference type="CDD" id="cd06225">
    <property type="entry name" value="HAMP"/>
    <property type="match status" value="1"/>
</dbReference>
<evidence type="ECO:0000256" key="4">
    <source>
        <dbReference type="ARBA" id="ARBA00022692"/>
    </source>
</evidence>
<evidence type="ECO:0000256" key="1">
    <source>
        <dbReference type="ARBA" id="ARBA00004429"/>
    </source>
</evidence>
<evidence type="ECO:0000259" key="13">
    <source>
        <dbReference type="PROSITE" id="PS50192"/>
    </source>
</evidence>
<keyword evidence="4 11" id="KW-0812">Transmembrane</keyword>
<evidence type="ECO:0000313" key="16">
    <source>
        <dbReference type="Proteomes" id="UP001595722"/>
    </source>
</evidence>
<dbReference type="Pfam" id="PF00015">
    <property type="entry name" value="MCPsignal"/>
    <property type="match status" value="1"/>
</dbReference>
<evidence type="ECO:0000256" key="8">
    <source>
        <dbReference type="ARBA" id="ARBA00029447"/>
    </source>
</evidence>
<evidence type="ECO:0000256" key="2">
    <source>
        <dbReference type="ARBA" id="ARBA00022475"/>
    </source>
</evidence>
<evidence type="ECO:0000259" key="14">
    <source>
        <dbReference type="PROSITE" id="PS50885"/>
    </source>
</evidence>
<dbReference type="Gene3D" id="3.30.450.20">
    <property type="entry name" value="PAS domain"/>
    <property type="match status" value="1"/>
</dbReference>
<dbReference type="SMART" id="SM00283">
    <property type="entry name" value="MA"/>
    <property type="match status" value="1"/>
</dbReference>
<sequence length="545" mass="59384">MNWLRNLSIRARLIALLVVSAVSLILAEATNVFSSKQQLLEARQLIVRQQVETAYSLIEHFYQQQQQGMAEQQAKQLAANAIRDLSYGNNEYFWVNDSQHVVQVHGAKTELEGKKLDDLKDPNGLYIFREIVLAAQQNRAGGYVNYFWPKKGSDNPAAKTSFVKRFPQWDWIVGSGIYLDDVDAAFYSLLQQTLLSSLLAIALLAAVMLAILSSIRVPLNRVNQAMADIARGEGDLTQRLPANGNDEITAMARAFNSFIDQIQQLVSEVKNNSAQVTHTSELLSQNASHVRGLTEGQLQQSDMAATGSEEMAQTVSEVSGNAERAADAARQADDNVKSGLQIMQQAQQRIVSLAEDMHNSQQVINNLRSESDNIGSVLDVIRGVAEQTNLLALNAAIEAARAGEQGRGFAVVADEVRTLASRTQESTEEIHNMISRLQDQASQAVVAIEKSADSTQSSSQMSQQAAEVIAQISTAVATITEMNLGIASAVEQQSVAAREINSNITQVVESAHSINTVVQQADDESSALLSSSQSLTQLVGRFKTE</sequence>
<dbReference type="SMART" id="SM01049">
    <property type="entry name" value="Cache_2"/>
    <property type="match status" value="1"/>
</dbReference>
<comment type="similarity">
    <text evidence="8">Belongs to the methyl-accepting chemotaxis (MCP) protein family.</text>
</comment>
<feature type="transmembrane region" description="Helical" evidence="11">
    <location>
        <begin position="194"/>
        <end position="212"/>
    </location>
</feature>
<dbReference type="InterPro" id="IPR004089">
    <property type="entry name" value="MCPsignal_dom"/>
</dbReference>
<dbReference type="CDD" id="cd11386">
    <property type="entry name" value="MCP_signal"/>
    <property type="match status" value="1"/>
</dbReference>
<reference evidence="16" key="1">
    <citation type="journal article" date="2019" name="Int. J. Syst. Evol. Microbiol.">
        <title>The Global Catalogue of Microorganisms (GCM) 10K type strain sequencing project: providing services to taxonomists for standard genome sequencing and annotation.</title>
        <authorList>
            <consortium name="The Broad Institute Genomics Platform"/>
            <consortium name="The Broad Institute Genome Sequencing Center for Infectious Disease"/>
            <person name="Wu L."/>
            <person name="Ma J."/>
        </authorList>
    </citation>
    <scope>NUCLEOTIDE SEQUENCE [LARGE SCALE GENOMIC DNA]</scope>
    <source>
        <strain evidence="16">KCTC 42424</strain>
    </source>
</reference>
<keyword evidence="7 9" id="KW-0807">Transducer</keyword>
<dbReference type="PRINTS" id="PR00260">
    <property type="entry name" value="CHEMTRNSDUCR"/>
</dbReference>
<keyword evidence="3" id="KW-0997">Cell inner membrane</keyword>
<dbReference type="PANTHER" id="PTHR32089">
    <property type="entry name" value="METHYL-ACCEPTING CHEMOTAXIS PROTEIN MCPB"/>
    <property type="match status" value="1"/>
</dbReference>
<dbReference type="PROSITE" id="PS50885">
    <property type="entry name" value="HAMP"/>
    <property type="match status" value="1"/>
</dbReference>
<name>A0ABV7VWU9_9GAMM</name>
<feature type="domain" description="HAMP" evidence="14">
    <location>
        <begin position="213"/>
        <end position="267"/>
    </location>
</feature>
<dbReference type="InterPro" id="IPR004090">
    <property type="entry name" value="Chemotax_Me-accpt_rcpt"/>
</dbReference>
<evidence type="ECO:0000256" key="3">
    <source>
        <dbReference type="ARBA" id="ARBA00022519"/>
    </source>
</evidence>
<evidence type="ECO:0000256" key="7">
    <source>
        <dbReference type="ARBA" id="ARBA00023224"/>
    </source>
</evidence>
<dbReference type="PROSITE" id="PS50192">
    <property type="entry name" value="T_SNARE"/>
    <property type="match status" value="1"/>
</dbReference>
<dbReference type="EMBL" id="JBHRYB010000016">
    <property type="protein sequence ID" value="MFC3681692.1"/>
    <property type="molecule type" value="Genomic_DNA"/>
</dbReference>
<organism evidence="15 16">
    <name type="scientific">Bacterioplanoides pacificum</name>
    <dbReference type="NCBI Taxonomy" id="1171596"/>
    <lineage>
        <taxon>Bacteria</taxon>
        <taxon>Pseudomonadati</taxon>
        <taxon>Pseudomonadota</taxon>
        <taxon>Gammaproteobacteria</taxon>
        <taxon>Oceanospirillales</taxon>
        <taxon>Oceanospirillaceae</taxon>
        <taxon>Bacterioplanoides</taxon>
    </lineage>
</organism>